<dbReference type="Gene3D" id="6.10.10.10">
    <property type="entry name" value="Flagellar export chaperone, C-terminal domain"/>
    <property type="match status" value="1"/>
</dbReference>
<gene>
    <name evidence="6" type="ORF">KARMA_1330</name>
</gene>
<comment type="subcellular location">
    <subcellularLocation>
        <location evidence="3">Secreted</location>
    </subcellularLocation>
    <subcellularLocation>
        <location evidence="3">Bacterial flagellum</location>
    </subcellularLocation>
</comment>
<dbReference type="EMBL" id="FMJB01000044">
    <property type="protein sequence ID" value="SCM67142.1"/>
    <property type="molecule type" value="Genomic_DNA"/>
</dbReference>
<evidence type="ECO:0000313" key="7">
    <source>
        <dbReference type="Proteomes" id="UP000184085"/>
    </source>
</evidence>
<reference evidence="7" key="1">
    <citation type="submission" date="2016-09" db="EMBL/GenBank/DDBJ databases">
        <authorList>
            <person name="Wibberg D."/>
        </authorList>
    </citation>
    <scope>NUCLEOTIDE SEQUENCE [LARGE SCALE GENOMIC DNA]</scope>
</reference>
<sequence length="498" mass="50912">MIKAGSTGAVNAALNAISAADQERQRSMQALTTGSRINKAGDDVAGVSGAAKLRGEIVAVKQGIRNIGDFGGFLETAESIHTGAIDILQNMRVLALQSANGVNSSDERFSLNDSARNLLTQYREETSGGNLAARFLVDGSFSDKQLTLGAGDDRNLNISIRSIQMPDIGEFRVGTEASISFTTGAGEAAGPIQGGASFRVDSAGRSATVSLDAGMSARDLGDKLRVGAGEALQASGVGLVASTQVEVSSLAAGTFGFSLNGVQIAGVVDGGGDLSNIGALINSKSNQTGVTASLDSDKTTMTLTDAMGDNIRLSNFESANGARLQLTALEGDGVAAGATSGIHLGVLESGGNLGATITGQLNLVGNENISISQDTNTAAGQGFAEAGLKNSSFSSLGDIDLTSTEGALKAVSIIDNSIARVETGRGKLGATQNTLEALTRSFGRLRSNLEASHSHIMDVNMVQEVSQFAQSRIIMNAAQAMLSQGMKVQSGFLGLLRS</sequence>
<dbReference type="InterPro" id="IPR001029">
    <property type="entry name" value="Flagellin_N"/>
</dbReference>
<accession>A0A1M4MX52</accession>
<evidence type="ECO:0000256" key="3">
    <source>
        <dbReference type="RuleBase" id="RU362073"/>
    </source>
</evidence>
<name>A0A1M4MX52_9RHOB</name>
<feature type="domain" description="Flagellin N-terminal" evidence="4">
    <location>
        <begin position="10"/>
        <end position="121"/>
    </location>
</feature>
<dbReference type="GO" id="GO:0005198">
    <property type="term" value="F:structural molecule activity"/>
    <property type="evidence" value="ECO:0007669"/>
    <property type="project" value="UniProtKB-UniRule"/>
</dbReference>
<evidence type="ECO:0000256" key="2">
    <source>
        <dbReference type="ARBA" id="ARBA00023143"/>
    </source>
</evidence>
<dbReference type="InterPro" id="IPR046358">
    <property type="entry name" value="Flagellin_C"/>
</dbReference>
<evidence type="ECO:0000259" key="4">
    <source>
        <dbReference type="Pfam" id="PF00669"/>
    </source>
</evidence>
<dbReference type="Pfam" id="PF00669">
    <property type="entry name" value="Flagellin_N"/>
    <property type="match status" value="1"/>
</dbReference>
<keyword evidence="6" id="KW-0966">Cell projection</keyword>
<dbReference type="GO" id="GO:0005576">
    <property type="term" value="C:extracellular region"/>
    <property type="evidence" value="ECO:0007669"/>
    <property type="project" value="UniProtKB-SubCell"/>
</dbReference>
<dbReference type="Gene3D" id="1.20.1330.10">
    <property type="entry name" value="f41 fragment of flagellin, N-terminal domain"/>
    <property type="match status" value="2"/>
</dbReference>
<dbReference type="PANTHER" id="PTHR42792:SF2">
    <property type="entry name" value="FLAGELLIN"/>
    <property type="match status" value="1"/>
</dbReference>
<dbReference type="RefSeq" id="WP_072705789.1">
    <property type="nucleotide sequence ID" value="NZ_FMJB01000044.1"/>
</dbReference>
<protein>
    <recommendedName>
        <fullName evidence="3">Flagellin</fullName>
    </recommendedName>
</protein>
<evidence type="ECO:0000313" key="6">
    <source>
        <dbReference type="EMBL" id="SCM67142.1"/>
    </source>
</evidence>
<evidence type="ECO:0000259" key="5">
    <source>
        <dbReference type="Pfam" id="PF00700"/>
    </source>
</evidence>
<keyword evidence="6" id="KW-0282">Flagellum</keyword>
<dbReference type="Gene3D" id="3.30.70.2120">
    <property type="match status" value="2"/>
</dbReference>
<evidence type="ECO:0000256" key="1">
    <source>
        <dbReference type="ARBA" id="ARBA00005709"/>
    </source>
</evidence>
<keyword evidence="6" id="KW-0969">Cilium</keyword>
<keyword evidence="7" id="KW-1185">Reference proteome</keyword>
<dbReference type="GO" id="GO:0009288">
    <property type="term" value="C:bacterial-type flagellum"/>
    <property type="evidence" value="ECO:0007669"/>
    <property type="project" value="UniProtKB-SubCell"/>
</dbReference>
<organism evidence="6 7">
    <name type="scientific">Donghicola eburneus</name>
    <dbReference type="NCBI Taxonomy" id="393278"/>
    <lineage>
        <taxon>Bacteria</taxon>
        <taxon>Pseudomonadati</taxon>
        <taxon>Pseudomonadota</taxon>
        <taxon>Alphaproteobacteria</taxon>
        <taxon>Rhodobacterales</taxon>
        <taxon>Roseobacteraceae</taxon>
        <taxon>Donghicola</taxon>
    </lineage>
</organism>
<dbReference type="InterPro" id="IPR042187">
    <property type="entry name" value="Flagellin_C_sub2"/>
</dbReference>
<keyword evidence="2 3" id="KW-0975">Bacterial flagellum</keyword>
<keyword evidence="3" id="KW-0964">Secreted</keyword>
<dbReference type="Pfam" id="PF00700">
    <property type="entry name" value="Flagellin_C"/>
    <property type="match status" value="1"/>
</dbReference>
<comment type="similarity">
    <text evidence="1 3">Belongs to the bacterial flagellin family.</text>
</comment>
<comment type="function">
    <text evidence="3">Flagellin is the subunit protein which polymerizes to form the filaments of bacterial flagella.</text>
</comment>
<feature type="domain" description="Flagellin C-terminal" evidence="5">
    <location>
        <begin position="412"/>
        <end position="490"/>
    </location>
</feature>
<dbReference type="PANTHER" id="PTHR42792">
    <property type="entry name" value="FLAGELLIN"/>
    <property type="match status" value="1"/>
</dbReference>
<dbReference type="InterPro" id="IPR001492">
    <property type="entry name" value="Flagellin"/>
</dbReference>
<proteinExistence type="inferred from homology"/>
<dbReference type="AlphaFoldDB" id="A0A1M4MX52"/>
<dbReference type="SUPFAM" id="SSF64518">
    <property type="entry name" value="Phase 1 flagellin"/>
    <property type="match status" value="1"/>
</dbReference>
<dbReference type="Proteomes" id="UP000184085">
    <property type="component" value="Unassembled WGS sequence"/>
</dbReference>